<protein>
    <submittedName>
        <fullName evidence="5">Repressor</fullName>
    </submittedName>
</protein>
<dbReference type="SUPFAM" id="SSF51306">
    <property type="entry name" value="LexA/Signal peptidase"/>
    <property type="match status" value="1"/>
</dbReference>
<dbReference type="RefSeq" id="WP_046994715.1">
    <property type="nucleotide sequence ID" value="NZ_JAIT01000029.1"/>
</dbReference>
<proteinExistence type="predicted"/>
<reference evidence="5 6" key="1">
    <citation type="submission" date="2014-01" db="EMBL/GenBank/DDBJ databases">
        <title>Development of a Comparative Genomic Fingerprinting Assay for High Resolution Genotyping of Arcobacter butzleri.</title>
        <authorList>
            <person name="Webb A.L."/>
            <person name="Inglis G.D."/>
            <person name="Kruczkiewicz P."/>
            <person name="Selinger L.B."/>
            <person name="Taboada E.N."/>
        </authorList>
    </citation>
    <scope>NUCLEOTIDE SEQUENCE [LARGE SCALE GENOMIC DNA]</scope>
    <source>
        <strain evidence="5 6">L352</strain>
    </source>
</reference>
<dbReference type="InterPro" id="IPR039418">
    <property type="entry name" value="LexA-like"/>
</dbReference>
<feature type="domain" description="Peptidase S24/S26A/S26B/S26C" evidence="4">
    <location>
        <begin position="96"/>
        <end position="209"/>
    </location>
</feature>
<evidence type="ECO:0000313" key="6">
    <source>
        <dbReference type="Proteomes" id="UP000035462"/>
    </source>
</evidence>
<dbReference type="PANTHER" id="PTHR40661:SF3">
    <property type="entry name" value="FELS-1 PROPHAGE TRANSCRIPTIONAL REGULATOR"/>
    <property type="match status" value="1"/>
</dbReference>
<evidence type="ECO:0000256" key="2">
    <source>
        <dbReference type="ARBA" id="ARBA00023125"/>
    </source>
</evidence>
<evidence type="ECO:0000259" key="4">
    <source>
        <dbReference type="Pfam" id="PF00717"/>
    </source>
</evidence>
<dbReference type="CDD" id="cd06529">
    <property type="entry name" value="S24_LexA-like"/>
    <property type="match status" value="1"/>
</dbReference>
<comment type="caution">
    <text evidence="5">The sequence shown here is derived from an EMBL/GenBank/DDBJ whole genome shotgun (WGS) entry which is preliminary data.</text>
</comment>
<gene>
    <name evidence="5" type="ORF">AF77_04665</name>
</gene>
<dbReference type="GO" id="GO:0003677">
    <property type="term" value="F:DNA binding"/>
    <property type="evidence" value="ECO:0007669"/>
    <property type="project" value="UniProtKB-KW"/>
</dbReference>
<dbReference type="Proteomes" id="UP000035462">
    <property type="component" value="Unassembled WGS sequence"/>
</dbReference>
<evidence type="ECO:0000256" key="3">
    <source>
        <dbReference type="ARBA" id="ARBA00023163"/>
    </source>
</evidence>
<sequence>MQNYNEILEKLKDILSKELDNKKVFDKDIAQALNINYDVFRKAKQYNRVPYLEIMQLLAKRNISINWFFFNQLPESLIENTANYIILKYQKNIIGSAGGGAINYEINSEPLVIDKQLLDYINSSYKYTEVLEVFGESMEPEIKDGSLIFVDKSKKDINDKDIYLINTNDGLYIKCIKVENDKVILQSINSLFNDISLYIDNVDIVGKVCGILLKV</sequence>
<dbReference type="InterPro" id="IPR036286">
    <property type="entry name" value="LexA/Signal_pep-like_sf"/>
</dbReference>
<accession>A0A837JDA0</accession>
<dbReference type="EMBL" id="JAIT01000029">
    <property type="protein sequence ID" value="KLE05580.1"/>
    <property type="molecule type" value="Genomic_DNA"/>
</dbReference>
<dbReference type="Gene3D" id="1.10.260.40">
    <property type="entry name" value="lambda repressor-like DNA-binding domains"/>
    <property type="match status" value="1"/>
</dbReference>
<dbReference type="Pfam" id="PF00717">
    <property type="entry name" value="Peptidase_S24"/>
    <property type="match status" value="1"/>
</dbReference>
<name>A0A837JDA0_9BACT</name>
<keyword evidence="3" id="KW-0804">Transcription</keyword>
<evidence type="ECO:0000256" key="1">
    <source>
        <dbReference type="ARBA" id="ARBA00023015"/>
    </source>
</evidence>
<dbReference type="InterPro" id="IPR010982">
    <property type="entry name" value="Lambda_DNA-bd_dom_sf"/>
</dbReference>
<evidence type="ECO:0000313" key="5">
    <source>
        <dbReference type="EMBL" id="KLE05580.1"/>
    </source>
</evidence>
<dbReference type="PANTHER" id="PTHR40661">
    <property type="match status" value="1"/>
</dbReference>
<dbReference type="AlphaFoldDB" id="A0A837JDA0"/>
<keyword evidence="1" id="KW-0805">Transcription regulation</keyword>
<dbReference type="Gene3D" id="2.10.109.10">
    <property type="entry name" value="Umud Fragment, subunit A"/>
    <property type="match status" value="1"/>
</dbReference>
<organism evidence="5 6">
    <name type="scientific">Aliarcobacter butzleri L352</name>
    <dbReference type="NCBI Taxonomy" id="1447260"/>
    <lineage>
        <taxon>Bacteria</taxon>
        <taxon>Pseudomonadati</taxon>
        <taxon>Campylobacterota</taxon>
        <taxon>Epsilonproteobacteria</taxon>
        <taxon>Campylobacterales</taxon>
        <taxon>Arcobacteraceae</taxon>
        <taxon>Aliarcobacter</taxon>
    </lineage>
</organism>
<dbReference type="InterPro" id="IPR015927">
    <property type="entry name" value="Peptidase_S24_S26A/B/C"/>
</dbReference>
<keyword evidence="2" id="KW-0238">DNA-binding</keyword>